<keyword evidence="5 7" id="KW-0456">Lyase</keyword>
<comment type="subunit">
    <text evidence="7">In the native structure, TdcB is in a dimeric form, whereas in the TdcB-AMP complex, it exists in a tetrameric form (dimer of dimers).</text>
</comment>
<keyword evidence="7" id="KW-0547">Nucleotide-binding</keyword>
<evidence type="ECO:0000256" key="5">
    <source>
        <dbReference type="ARBA" id="ARBA00023239"/>
    </source>
</evidence>
<evidence type="ECO:0000256" key="6">
    <source>
        <dbReference type="ARBA" id="ARBA00025527"/>
    </source>
</evidence>
<dbReference type="RefSeq" id="WP_244708650.1">
    <property type="nucleotide sequence ID" value="NZ_CP095073.1"/>
</dbReference>
<proteinExistence type="inferred from homology"/>
<dbReference type="Proteomes" id="UP000831787">
    <property type="component" value="Chromosome"/>
</dbReference>
<dbReference type="SUPFAM" id="SSF53686">
    <property type="entry name" value="Tryptophan synthase beta subunit-like PLP-dependent enzymes"/>
    <property type="match status" value="1"/>
</dbReference>
<gene>
    <name evidence="9" type="primary">ilvA</name>
    <name evidence="9" type="ORF">MUN89_15370</name>
</gene>
<keyword evidence="4 7" id="KW-0663">Pyridoxal phosphate</keyword>
<dbReference type="CDD" id="cd01562">
    <property type="entry name" value="Thr-dehyd"/>
    <property type="match status" value="1"/>
</dbReference>
<feature type="domain" description="Tryptophan synthase beta chain-like PALP" evidence="8">
    <location>
        <begin position="10"/>
        <end position="296"/>
    </location>
</feature>
<comment type="cofactor">
    <cofactor evidence="2 7">
        <name>pyridoxal 5'-phosphate</name>
        <dbReference type="ChEBI" id="CHEBI:597326"/>
    </cofactor>
</comment>
<dbReference type="Pfam" id="PF00291">
    <property type="entry name" value="PALP"/>
    <property type="match status" value="1"/>
</dbReference>
<evidence type="ECO:0000256" key="2">
    <source>
        <dbReference type="ARBA" id="ARBA00001933"/>
    </source>
</evidence>
<evidence type="ECO:0000256" key="1">
    <source>
        <dbReference type="ARBA" id="ARBA00001274"/>
    </source>
</evidence>
<protein>
    <recommendedName>
        <fullName evidence="7">L-threonine dehydratase catabolic TdcB</fullName>
        <ecNumber evidence="7">4.3.1.19</ecNumber>
    </recommendedName>
    <alternativeName>
        <fullName evidence="7">Threonine deaminase</fullName>
    </alternativeName>
</protein>
<accession>A0ABY4EGM6</accession>
<dbReference type="PANTHER" id="PTHR48078:SF6">
    <property type="entry name" value="L-THREONINE DEHYDRATASE CATABOLIC TDCB"/>
    <property type="match status" value="1"/>
</dbReference>
<comment type="similarity">
    <text evidence="3 7">Belongs to the serine/threonine dehydratase family.</text>
</comment>
<comment type="catalytic activity">
    <reaction evidence="1 7">
        <text>L-threonine = 2-oxobutanoate + NH4(+)</text>
        <dbReference type="Rhea" id="RHEA:22108"/>
        <dbReference type="ChEBI" id="CHEBI:16763"/>
        <dbReference type="ChEBI" id="CHEBI:28938"/>
        <dbReference type="ChEBI" id="CHEBI:57926"/>
        <dbReference type="EC" id="4.3.1.19"/>
    </reaction>
</comment>
<dbReference type="InterPro" id="IPR036052">
    <property type="entry name" value="TrpB-like_PALP_sf"/>
</dbReference>
<evidence type="ECO:0000313" key="10">
    <source>
        <dbReference type="Proteomes" id="UP000831787"/>
    </source>
</evidence>
<name>A0ABY4EGM6_9BACI</name>
<dbReference type="EC" id="4.3.1.19" evidence="7"/>
<dbReference type="InterPro" id="IPR050147">
    <property type="entry name" value="Ser/Thr_Dehydratase"/>
</dbReference>
<keyword evidence="10" id="KW-1185">Reference proteome</keyword>
<organism evidence="9 10">
    <name type="scientific">Halobacillus salinarum</name>
    <dbReference type="NCBI Taxonomy" id="2932257"/>
    <lineage>
        <taxon>Bacteria</taxon>
        <taxon>Bacillati</taxon>
        <taxon>Bacillota</taxon>
        <taxon>Bacilli</taxon>
        <taxon>Bacillales</taxon>
        <taxon>Bacillaceae</taxon>
        <taxon>Halobacillus</taxon>
    </lineage>
</organism>
<dbReference type="InterPro" id="IPR005789">
    <property type="entry name" value="Thr_deHydtase_catblc"/>
</dbReference>
<dbReference type="GO" id="GO:0004794">
    <property type="term" value="F:threonine deaminase activity"/>
    <property type="evidence" value="ECO:0007669"/>
    <property type="project" value="UniProtKB-EC"/>
</dbReference>
<comment type="pathway">
    <text evidence="7">Amino-acid degradation; L-threonine degradation via propanoate pathway; propanoate from L-threonine: step 1/4.</text>
</comment>
<evidence type="ECO:0000256" key="4">
    <source>
        <dbReference type="ARBA" id="ARBA00022898"/>
    </source>
</evidence>
<evidence type="ECO:0000256" key="7">
    <source>
        <dbReference type="RuleBase" id="RU363083"/>
    </source>
</evidence>
<dbReference type="Gene3D" id="3.40.50.1100">
    <property type="match status" value="2"/>
</dbReference>
<comment type="function">
    <text evidence="6 7">Catalyzes the anaerobic formation of alpha-ketobutyrate and ammonia from threonine in a two-step reaction. The first step involved a dehydration of threonine and a production of enamine intermediates (aminocrotonate), which tautomerizes to its imine form (iminobutyrate). Both intermediates are unstable and short-lived. The second step is the nonenzymatic hydrolysis of the enamine/imine intermediates to form 2-ketobutyrate and free ammonia. In the low water environment of the cell, the second step is accelerated by RidA.</text>
</comment>
<dbReference type="EMBL" id="CP095073">
    <property type="protein sequence ID" value="UOQ43291.1"/>
    <property type="molecule type" value="Genomic_DNA"/>
</dbReference>
<reference evidence="9 10" key="1">
    <citation type="submission" date="2022-04" db="EMBL/GenBank/DDBJ databases">
        <title>Halobacillus sp. isolated from saltern.</title>
        <authorList>
            <person name="Won M."/>
            <person name="Lee C.-M."/>
            <person name="Woen H.-Y."/>
            <person name="Kwon S.-W."/>
        </authorList>
    </citation>
    <scope>NUCLEOTIDE SEQUENCE [LARGE SCALE GENOMIC DNA]</scope>
    <source>
        <strain evidence="9 10">SSBR10-3</strain>
    </source>
</reference>
<dbReference type="NCBIfam" id="TIGR01127">
    <property type="entry name" value="ilvA_1Cterm"/>
    <property type="match status" value="1"/>
</dbReference>
<evidence type="ECO:0000256" key="3">
    <source>
        <dbReference type="ARBA" id="ARBA00010869"/>
    </source>
</evidence>
<dbReference type="PANTHER" id="PTHR48078">
    <property type="entry name" value="THREONINE DEHYDRATASE, MITOCHONDRIAL-RELATED"/>
    <property type="match status" value="1"/>
</dbReference>
<evidence type="ECO:0000313" key="9">
    <source>
        <dbReference type="EMBL" id="UOQ43291.1"/>
    </source>
</evidence>
<sequence>MDAHEKLQEVVHRTPLETSSTLNQQTDQNVYFKMENQQKTGAFKVRGASYKVASLAKEEADCGVIAASAGNHAQGVAMAASKRGIKATIFMPEATPKAKIQATEGYGASIVLTGESFQEAYKAALEEQKRSGATFVHPFDDFDVMAGQGTIAVEMLQQQPELERLIVPIGGGGLISGVAFAAKQLKPEIEIIGVQSAKAPATYNAFYKTGPQKLTSCSTIADGIAVKERGRLTFQCIQKYVDRVVKVDEHYIAKAMLQLLEREKTLVEGAGATALAALLDEDANWKKKHTGVILSGGNMDIAKLPTIHKLAAPKKIVIA</sequence>
<dbReference type="InterPro" id="IPR001926">
    <property type="entry name" value="TrpB-like_PALP"/>
</dbReference>
<evidence type="ECO:0000259" key="8">
    <source>
        <dbReference type="Pfam" id="PF00291"/>
    </source>
</evidence>